<proteinExistence type="predicted"/>
<feature type="transmembrane region" description="Helical" evidence="1">
    <location>
        <begin position="6"/>
        <end position="30"/>
    </location>
</feature>
<reference evidence="2 3" key="1">
    <citation type="submission" date="2020-07" db="EMBL/GenBank/DDBJ databases">
        <title>isolation of Luteimonas sp. SJ-16.</title>
        <authorList>
            <person name="Huang X.-X."/>
            <person name="Xu L."/>
            <person name="Sun J.-Q."/>
        </authorList>
    </citation>
    <scope>NUCLEOTIDE SEQUENCE [LARGE SCALE GENOMIC DNA]</scope>
    <source>
        <strain evidence="2 3">SJ-16</strain>
    </source>
</reference>
<keyword evidence="1" id="KW-0472">Membrane</keyword>
<dbReference type="Proteomes" id="UP000589896">
    <property type="component" value="Unassembled WGS sequence"/>
</dbReference>
<keyword evidence="1" id="KW-1133">Transmembrane helix</keyword>
<evidence type="ECO:0000313" key="2">
    <source>
        <dbReference type="EMBL" id="NYZ63191.1"/>
    </source>
</evidence>
<dbReference type="AlphaFoldDB" id="A0A7Z0QQW6"/>
<keyword evidence="3" id="KW-1185">Reference proteome</keyword>
<keyword evidence="1" id="KW-0812">Transmembrane</keyword>
<protein>
    <submittedName>
        <fullName evidence="2">Uncharacterized protein</fullName>
    </submittedName>
</protein>
<gene>
    <name evidence="2" type="ORF">H0E82_10505</name>
</gene>
<comment type="caution">
    <text evidence="2">The sequence shown here is derived from an EMBL/GenBank/DDBJ whole genome shotgun (WGS) entry which is preliminary data.</text>
</comment>
<evidence type="ECO:0000256" key="1">
    <source>
        <dbReference type="SAM" id="Phobius"/>
    </source>
</evidence>
<organism evidence="2 3">
    <name type="scientific">Luteimonas deserti</name>
    <dbReference type="NCBI Taxonomy" id="2752306"/>
    <lineage>
        <taxon>Bacteria</taxon>
        <taxon>Pseudomonadati</taxon>
        <taxon>Pseudomonadota</taxon>
        <taxon>Gammaproteobacteria</taxon>
        <taxon>Lysobacterales</taxon>
        <taxon>Lysobacteraceae</taxon>
        <taxon>Luteimonas</taxon>
    </lineage>
</organism>
<evidence type="ECO:0000313" key="3">
    <source>
        <dbReference type="Proteomes" id="UP000589896"/>
    </source>
</evidence>
<name>A0A7Z0QQW6_9GAMM</name>
<accession>A0A7Z0QQW6</accession>
<dbReference type="EMBL" id="JACCJZ010000017">
    <property type="protein sequence ID" value="NYZ63191.1"/>
    <property type="molecule type" value="Genomic_DNA"/>
</dbReference>
<sequence length="95" mass="10455">MGRSARTWTIASLATLIMVVVVASLVLGYFRRELGTMREEVQRYEDAVPVLQAFYASDAVVCGDRVCVNIDPDGPRLEEAAQYVPARPRPMGNAP</sequence>